<dbReference type="Pfam" id="PF00582">
    <property type="entry name" value="Usp"/>
    <property type="match status" value="2"/>
</dbReference>
<dbReference type="RefSeq" id="WP_078716071.1">
    <property type="nucleotide sequence ID" value="NZ_FUYC01000002.1"/>
</dbReference>
<feature type="domain" description="UspA" evidence="2">
    <location>
        <begin position="152"/>
        <end position="287"/>
    </location>
</feature>
<evidence type="ECO:0000259" key="2">
    <source>
        <dbReference type="Pfam" id="PF00582"/>
    </source>
</evidence>
<evidence type="ECO:0000256" key="1">
    <source>
        <dbReference type="ARBA" id="ARBA00008791"/>
    </source>
</evidence>
<dbReference type="InterPro" id="IPR006016">
    <property type="entry name" value="UspA"/>
</dbReference>
<dbReference type="InterPro" id="IPR014729">
    <property type="entry name" value="Rossmann-like_a/b/a_fold"/>
</dbReference>
<evidence type="ECO:0000313" key="3">
    <source>
        <dbReference type="EMBL" id="SKA73482.1"/>
    </source>
</evidence>
<comment type="similarity">
    <text evidence="1">Belongs to the universal stress protein A family.</text>
</comment>
<dbReference type="Proteomes" id="UP000190027">
    <property type="component" value="Unassembled WGS sequence"/>
</dbReference>
<feature type="domain" description="UspA" evidence="2">
    <location>
        <begin position="1"/>
        <end position="141"/>
    </location>
</feature>
<dbReference type="PANTHER" id="PTHR46268">
    <property type="entry name" value="STRESS RESPONSE PROTEIN NHAX"/>
    <property type="match status" value="1"/>
</dbReference>
<reference evidence="3 4" key="1">
    <citation type="submission" date="2017-02" db="EMBL/GenBank/DDBJ databases">
        <authorList>
            <person name="Peterson S.W."/>
        </authorList>
    </citation>
    <scope>NUCLEOTIDE SEQUENCE [LARGE SCALE GENOMIC DNA]</scope>
    <source>
        <strain evidence="3 4">DSM 16080</strain>
    </source>
</reference>
<dbReference type="Gene3D" id="3.40.50.620">
    <property type="entry name" value="HUPs"/>
    <property type="match status" value="2"/>
</dbReference>
<dbReference type="PRINTS" id="PR01438">
    <property type="entry name" value="UNVRSLSTRESS"/>
</dbReference>
<dbReference type="InterPro" id="IPR006015">
    <property type="entry name" value="Universal_stress_UspA"/>
</dbReference>
<organism evidence="3 4">
    <name type="scientific">Paucidesulfovibrio gracilis DSM 16080</name>
    <dbReference type="NCBI Taxonomy" id="1121449"/>
    <lineage>
        <taxon>Bacteria</taxon>
        <taxon>Pseudomonadati</taxon>
        <taxon>Thermodesulfobacteriota</taxon>
        <taxon>Desulfovibrionia</taxon>
        <taxon>Desulfovibrionales</taxon>
        <taxon>Desulfovibrionaceae</taxon>
        <taxon>Paucidesulfovibrio</taxon>
    </lineage>
</organism>
<dbReference type="EMBL" id="FUYC01000002">
    <property type="protein sequence ID" value="SKA73482.1"/>
    <property type="molecule type" value="Genomic_DNA"/>
</dbReference>
<dbReference type="OrthoDB" id="5512840at2"/>
<evidence type="ECO:0000313" key="4">
    <source>
        <dbReference type="Proteomes" id="UP000190027"/>
    </source>
</evidence>
<dbReference type="AlphaFoldDB" id="A0A1T4W861"/>
<accession>A0A1T4W861</accession>
<gene>
    <name evidence="3" type="ORF">SAMN02745704_00479</name>
</gene>
<dbReference type="CDD" id="cd00293">
    <property type="entry name" value="USP-like"/>
    <property type="match status" value="2"/>
</dbReference>
<dbReference type="PANTHER" id="PTHR46268:SF6">
    <property type="entry name" value="UNIVERSAL STRESS PROTEIN UP12"/>
    <property type="match status" value="1"/>
</dbReference>
<dbReference type="STRING" id="1121449.SAMN02745704_00479"/>
<sequence>MFKDIVVGVTPSGLDECAVDAAIGFAQRFEAKLYMVHVAGMGHSWGDMRHLEPSGETDQIKEQILERYEEKVKGVEQLQVHVVPGIPHAEVLRLARKVNSDLIIMGPHTKEYAEKRSSMWGMAGSTLERVSQKARCPVMIVTQATPYGEHKFENILVATDFSEQAECAVNYGGQLVRQYKAAMTLLHVVDTDGLAGQMNDDELKRLLAQNRERMEEEYAARLKGVEPCTFECVAGKPAMDILKTARLVNADLILMAHHSKEIDPEKAFLGSTVTQVALNAKCPTMSVNRHFDLRCGLMYDQDGSVTEEKASAPV</sequence>
<name>A0A1T4W861_9BACT</name>
<keyword evidence="4" id="KW-1185">Reference proteome</keyword>
<proteinExistence type="inferred from homology"/>
<dbReference type="SUPFAM" id="SSF52402">
    <property type="entry name" value="Adenine nucleotide alpha hydrolases-like"/>
    <property type="match status" value="2"/>
</dbReference>
<protein>
    <submittedName>
        <fullName evidence="3">Nucleotide-binding universal stress protein, UspA family</fullName>
    </submittedName>
</protein>